<dbReference type="Gene3D" id="3.30.710.10">
    <property type="entry name" value="Potassium Channel Kv1.1, Chain A"/>
    <property type="match status" value="2"/>
</dbReference>
<feature type="domain" description="BTB" evidence="3">
    <location>
        <begin position="374"/>
        <end position="438"/>
    </location>
</feature>
<dbReference type="PROSITE" id="PS50097">
    <property type="entry name" value="BTB"/>
    <property type="match status" value="2"/>
</dbReference>
<comment type="similarity">
    <text evidence="2">Belongs to the Tdpoz family.</text>
</comment>
<dbReference type="Proteomes" id="UP000823388">
    <property type="component" value="Chromosome 9K"/>
</dbReference>
<dbReference type="SUPFAM" id="SSF54695">
    <property type="entry name" value="POZ domain"/>
    <property type="match status" value="2"/>
</dbReference>
<dbReference type="InterPro" id="IPR011333">
    <property type="entry name" value="SKP1/BTB/POZ_sf"/>
</dbReference>
<comment type="caution">
    <text evidence="5">The sequence shown here is derived from an EMBL/GenBank/DDBJ whole genome shotgun (WGS) entry which is preliminary data.</text>
</comment>
<proteinExistence type="inferred from homology"/>
<name>A0A8T0NP40_PANVG</name>
<evidence type="ECO:0000313" key="6">
    <source>
        <dbReference type="Proteomes" id="UP000823388"/>
    </source>
</evidence>
<evidence type="ECO:0000256" key="1">
    <source>
        <dbReference type="ARBA" id="ARBA00004906"/>
    </source>
</evidence>
<dbReference type="PANTHER" id="PTHR26379:SF381">
    <property type="entry name" value="OS10G0429300 PROTEIN"/>
    <property type="match status" value="1"/>
</dbReference>
<accession>A0A8T0NP40</accession>
<dbReference type="Pfam" id="PF24570">
    <property type="entry name" value="BACK_BPM_SPOP"/>
    <property type="match status" value="1"/>
</dbReference>
<reference evidence="5" key="1">
    <citation type="submission" date="2020-05" db="EMBL/GenBank/DDBJ databases">
        <title>WGS assembly of Panicum virgatum.</title>
        <authorList>
            <person name="Lovell J.T."/>
            <person name="Jenkins J."/>
            <person name="Shu S."/>
            <person name="Juenger T.E."/>
            <person name="Schmutz J."/>
        </authorList>
    </citation>
    <scope>NUCLEOTIDE SEQUENCE</scope>
    <source>
        <strain evidence="5">AP13</strain>
    </source>
</reference>
<dbReference type="AlphaFoldDB" id="A0A8T0NP40"/>
<feature type="domain" description="MATH" evidence="4">
    <location>
        <begin position="6"/>
        <end position="139"/>
    </location>
</feature>
<dbReference type="PROSITE" id="PS50144">
    <property type="entry name" value="MATH"/>
    <property type="match status" value="1"/>
</dbReference>
<feature type="domain" description="BTB" evidence="3">
    <location>
        <begin position="180"/>
        <end position="248"/>
    </location>
</feature>
<dbReference type="InterPro" id="IPR002083">
    <property type="entry name" value="MATH/TRAF_dom"/>
</dbReference>
<protein>
    <submittedName>
        <fullName evidence="5">Uncharacterized protein</fullName>
    </submittedName>
</protein>
<organism evidence="5 6">
    <name type="scientific">Panicum virgatum</name>
    <name type="common">Blackwell switchgrass</name>
    <dbReference type="NCBI Taxonomy" id="38727"/>
    <lineage>
        <taxon>Eukaryota</taxon>
        <taxon>Viridiplantae</taxon>
        <taxon>Streptophyta</taxon>
        <taxon>Embryophyta</taxon>
        <taxon>Tracheophyta</taxon>
        <taxon>Spermatophyta</taxon>
        <taxon>Magnoliopsida</taxon>
        <taxon>Liliopsida</taxon>
        <taxon>Poales</taxon>
        <taxon>Poaceae</taxon>
        <taxon>PACMAD clade</taxon>
        <taxon>Panicoideae</taxon>
        <taxon>Panicodae</taxon>
        <taxon>Paniceae</taxon>
        <taxon>Panicinae</taxon>
        <taxon>Panicum</taxon>
        <taxon>Panicum sect. Hiantes</taxon>
    </lineage>
</organism>
<keyword evidence="6" id="KW-1185">Reference proteome</keyword>
<dbReference type="EMBL" id="CM029053">
    <property type="protein sequence ID" value="KAG2548956.1"/>
    <property type="molecule type" value="Genomic_DNA"/>
</dbReference>
<comment type="pathway">
    <text evidence="1">Protein modification; protein ubiquitination.</text>
</comment>
<dbReference type="Gene3D" id="2.60.210.10">
    <property type="entry name" value="Apoptosis, Tumor Necrosis Factor Receptor Associated Protein 2, Chain A"/>
    <property type="match status" value="1"/>
</dbReference>
<dbReference type="InterPro" id="IPR045005">
    <property type="entry name" value="BPM1-6"/>
</dbReference>
<sequence>MPVKYSGYHLLVVNGYSRIKDRPNGSKCIIASRHFRVGGYRWVIECYPNGYESGHDGKLTFYLVLGQGNVVDPVMAQYEFSFVVDQAHNSDSVLLARANETCGFSSDYYDISFPCLTKRKIFEKSKYLNNDSFTLRCDIVINKDVSIADATAAAPVNSMLLAPPYIEQDISGLLKSGVGADVTFQVGNAKFAAHRCVLAARSAVFKAQLFGPMKEGTSTSVIHVNDMEEQVFKHLLDFINSDSVPELETEEEDVMWLRLICEQELCDSSINTSTVANILALAEEHHCLELKEDCLNFLDCPAHLQDVMAAGGLEQLGSSCPSALIDLIAKLASLKTTANAAERSSSSSSPVVVPSPPPCIQQHLGGLLLSGEGADVTFEVGGETFMAHRCVLAARSPVFRAALLGPMKEGTTTSAIRIDDMEPEVFRLLLRFIYCDSLPEILGESDNDFDEDYCCDVRCDHVVAAFTCGGRCLRSP</sequence>
<dbReference type="PANTHER" id="PTHR26379">
    <property type="entry name" value="BTB/POZ AND MATH DOMAIN-CONTAINING PROTEIN 1"/>
    <property type="match status" value="1"/>
</dbReference>
<dbReference type="SMART" id="SM00225">
    <property type="entry name" value="BTB"/>
    <property type="match status" value="2"/>
</dbReference>
<dbReference type="SUPFAM" id="SSF49599">
    <property type="entry name" value="TRAF domain-like"/>
    <property type="match status" value="1"/>
</dbReference>
<evidence type="ECO:0000259" key="3">
    <source>
        <dbReference type="PROSITE" id="PS50097"/>
    </source>
</evidence>
<evidence type="ECO:0000313" key="5">
    <source>
        <dbReference type="EMBL" id="KAG2548956.1"/>
    </source>
</evidence>
<dbReference type="GO" id="GO:0016567">
    <property type="term" value="P:protein ubiquitination"/>
    <property type="evidence" value="ECO:0007669"/>
    <property type="project" value="InterPro"/>
</dbReference>
<gene>
    <name evidence="5" type="ORF">PVAP13_9KG207200</name>
</gene>
<dbReference type="InterPro" id="IPR008974">
    <property type="entry name" value="TRAF-like"/>
</dbReference>
<dbReference type="Pfam" id="PF22486">
    <property type="entry name" value="MATH_2"/>
    <property type="match status" value="1"/>
</dbReference>
<dbReference type="InterPro" id="IPR056423">
    <property type="entry name" value="BACK_BPM_SPOP"/>
</dbReference>
<evidence type="ECO:0000256" key="2">
    <source>
        <dbReference type="ARBA" id="ARBA00010846"/>
    </source>
</evidence>
<evidence type="ECO:0000259" key="4">
    <source>
        <dbReference type="PROSITE" id="PS50144"/>
    </source>
</evidence>
<dbReference type="Pfam" id="PF00651">
    <property type="entry name" value="BTB"/>
    <property type="match status" value="2"/>
</dbReference>
<dbReference type="Gene3D" id="1.25.40.420">
    <property type="match status" value="1"/>
</dbReference>
<dbReference type="InterPro" id="IPR000210">
    <property type="entry name" value="BTB/POZ_dom"/>
</dbReference>
<dbReference type="CDD" id="cd00121">
    <property type="entry name" value="MATH"/>
    <property type="match status" value="1"/>
</dbReference>